<dbReference type="PIRSF" id="PIRSF029883">
    <property type="entry name" value="KdgF"/>
    <property type="match status" value="1"/>
</dbReference>
<dbReference type="Pfam" id="PF07883">
    <property type="entry name" value="Cupin_2"/>
    <property type="match status" value="1"/>
</dbReference>
<dbReference type="Proteomes" id="UP000252378">
    <property type="component" value="Unassembled WGS sequence"/>
</dbReference>
<dbReference type="Proteomes" id="UP000220157">
    <property type="component" value="Unassembled WGS sequence"/>
</dbReference>
<dbReference type="InterPro" id="IPR014710">
    <property type="entry name" value="RmlC-like_jellyroll"/>
</dbReference>
<dbReference type="EMBL" id="NMTZ01000018">
    <property type="protein sequence ID" value="PDX84071.1"/>
    <property type="molecule type" value="Genomic_DNA"/>
</dbReference>
<dbReference type="EMBL" id="PRLF01000011">
    <property type="protein sequence ID" value="RAW64793.1"/>
    <property type="molecule type" value="Genomic_DNA"/>
</dbReference>
<dbReference type="RefSeq" id="WP_081028488.1">
    <property type="nucleotide sequence ID" value="NZ_BNEV01000025.1"/>
</dbReference>
<accession>A0A173V474</accession>
<dbReference type="PANTHER" id="PTHR40112:SF1">
    <property type="entry name" value="H2HPP ISOMERASE"/>
    <property type="match status" value="1"/>
</dbReference>
<organism evidence="2 9">
    <name type="scientific">Faecalibacterium prausnitzii</name>
    <dbReference type="NCBI Taxonomy" id="853"/>
    <lineage>
        <taxon>Bacteria</taxon>
        <taxon>Bacillati</taxon>
        <taxon>Bacillota</taxon>
        <taxon>Clostridia</taxon>
        <taxon>Eubacteriales</taxon>
        <taxon>Oscillospiraceae</taxon>
        <taxon>Faecalibacterium</taxon>
    </lineage>
</organism>
<evidence type="ECO:0000313" key="10">
    <source>
        <dbReference type="Proteomes" id="UP000219901"/>
    </source>
</evidence>
<evidence type="ECO:0000313" key="11">
    <source>
        <dbReference type="Proteomes" id="UP000220157"/>
    </source>
</evidence>
<dbReference type="InterPro" id="IPR052535">
    <property type="entry name" value="Bacilysin_H2HPP_isomerase"/>
</dbReference>
<name>A0A173V474_9FIRM</name>
<dbReference type="InterPro" id="IPR025499">
    <property type="entry name" value="KdgF"/>
</dbReference>
<reference evidence="3" key="3">
    <citation type="submission" date="2017-07" db="EMBL/GenBank/DDBJ databases">
        <authorList>
            <person name="Sun Z.S."/>
            <person name="Albrecht U."/>
            <person name="Echele G."/>
            <person name="Lee C.C."/>
        </authorList>
    </citation>
    <scope>NUCLEOTIDE SEQUENCE</scope>
    <source>
        <strain evidence="3">CNCM I 4546</strain>
        <strain evidence="4">CNCM I 4573</strain>
        <strain evidence="5">CNCM I 4644</strain>
    </source>
</reference>
<reference evidence="2 9" key="1">
    <citation type="submission" date="2015-09" db="EMBL/GenBank/DDBJ databases">
        <authorList>
            <consortium name="Pathogen Informatics"/>
        </authorList>
    </citation>
    <scope>NUCLEOTIDE SEQUENCE [LARGE SCALE GENOMIC DNA]</scope>
    <source>
        <strain evidence="2 9">2789STDY5834970</strain>
    </source>
</reference>
<evidence type="ECO:0000313" key="12">
    <source>
        <dbReference type="Proteomes" id="UP000220480"/>
    </source>
</evidence>
<protein>
    <submittedName>
        <fullName evidence="2 3">Cupin</fullName>
    </submittedName>
    <submittedName>
        <fullName evidence="6">Cupin domain-containing protein</fullName>
    </submittedName>
</protein>
<dbReference type="EMBL" id="CYXN01000034">
    <property type="protein sequence ID" value="CUN22072.1"/>
    <property type="molecule type" value="Genomic_DNA"/>
</dbReference>
<dbReference type="OrthoDB" id="9811153at2"/>
<evidence type="ECO:0000313" key="9">
    <source>
        <dbReference type="Proteomes" id="UP000095649"/>
    </source>
</evidence>
<sequence length="114" mass="12636">MEKAHQDIPWVPHAEISPEPCGPGVQRRVLAYSKDAMCVENTFETGGVGAMHCHPHTQITYIVSGRYRFTIGDETREVGPGDTLLKQNGVMHGCVCLEGGVMLDFFTPMREDFV</sequence>
<evidence type="ECO:0000313" key="15">
    <source>
        <dbReference type="Proteomes" id="UP000252378"/>
    </source>
</evidence>
<evidence type="ECO:0000313" key="6">
    <source>
        <dbReference type="EMBL" id="RAW56524.1"/>
    </source>
</evidence>
<reference evidence="8 15" key="4">
    <citation type="submission" date="2018-03" db="EMBL/GenBank/DDBJ databases">
        <title>Complete genome sequencing of Faecalibacterium prausnitzii strains isolated from the human gut.</title>
        <authorList>
            <person name="Fitzgerald B.C."/>
            <person name="Shkoporov A.N."/>
            <person name="Ross P.R."/>
            <person name="Hill C."/>
        </authorList>
    </citation>
    <scope>NUCLEOTIDE SEQUENCE [LARGE SCALE GENOMIC DNA]</scope>
    <source>
        <strain evidence="6 14">APC923/51-1</strain>
        <strain evidence="7 13">APC924/119</strain>
        <strain evidence="8 15">ATCC 27768</strain>
    </source>
</reference>
<reference evidence="10 11" key="2">
    <citation type="journal article" date="2017" name="Front. Microbiol.">
        <title>New Insights into the Diversity of the Genus Faecalibacterium.</title>
        <authorList>
            <person name="Benevides L."/>
            <person name="Burman S."/>
            <person name="Martin R."/>
            <person name="Robert V."/>
            <person name="Thomas M."/>
            <person name="Miquel S."/>
            <person name="Chain F."/>
            <person name="Sokol H."/>
            <person name="Bermudez-Humaran L.G."/>
            <person name="Morrison M."/>
            <person name="Langella P."/>
            <person name="Azevedo V.A."/>
            <person name="Chatel J.M."/>
            <person name="Soares S."/>
        </authorList>
    </citation>
    <scope>NUCLEOTIDE SEQUENCE [LARGE SCALE GENOMIC DNA]</scope>
    <source>
        <strain evidence="3 10">CNCM I 4546</strain>
        <strain evidence="4 11">CNCM I 4573</strain>
        <strain evidence="5 12">CNCM I 4644</strain>
    </source>
</reference>
<dbReference type="Proteomes" id="UP000250550">
    <property type="component" value="Unassembled WGS sequence"/>
</dbReference>
<dbReference type="PANTHER" id="PTHR40112">
    <property type="entry name" value="H2HPP ISOMERASE"/>
    <property type="match status" value="1"/>
</dbReference>
<dbReference type="Proteomes" id="UP000095649">
    <property type="component" value="Unassembled WGS sequence"/>
</dbReference>
<dbReference type="EMBL" id="NMTV01000034">
    <property type="protein sequence ID" value="PDX73052.1"/>
    <property type="molecule type" value="Genomic_DNA"/>
</dbReference>
<dbReference type="Gene3D" id="2.60.120.10">
    <property type="entry name" value="Jelly Rolls"/>
    <property type="match status" value="1"/>
</dbReference>
<proteinExistence type="predicted"/>
<evidence type="ECO:0000313" key="5">
    <source>
        <dbReference type="EMBL" id="PDX84071.1"/>
    </source>
</evidence>
<dbReference type="AlphaFoldDB" id="A0A173V474"/>
<dbReference type="Proteomes" id="UP000220480">
    <property type="component" value="Unassembled WGS sequence"/>
</dbReference>
<evidence type="ECO:0000313" key="2">
    <source>
        <dbReference type="EMBL" id="CUN22072.1"/>
    </source>
</evidence>
<dbReference type="EMBL" id="NMTW01000026">
    <property type="protein sequence ID" value="PDX76148.1"/>
    <property type="molecule type" value="Genomic_DNA"/>
</dbReference>
<evidence type="ECO:0000313" key="13">
    <source>
        <dbReference type="Proteomes" id="UP000250550"/>
    </source>
</evidence>
<evidence type="ECO:0000313" key="4">
    <source>
        <dbReference type="EMBL" id="PDX76148.1"/>
    </source>
</evidence>
<evidence type="ECO:0000313" key="7">
    <source>
        <dbReference type="EMBL" id="RAW64793.1"/>
    </source>
</evidence>
<dbReference type="Proteomes" id="UP000219901">
    <property type="component" value="Unassembled WGS sequence"/>
</dbReference>
<dbReference type="CDD" id="cd02238">
    <property type="entry name" value="cupin_KdgF"/>
    <property type="match status" value="1"/>
</dbReference>
<dbReference type="InterPro" id="IPR011051">
    <property type="entry name" value="RmlC_Cupin_sf"/>
</dbReference>
<dbReference type="SUPFAM" id="SSF51182">
    <property type="entry name" value="RmlC-like cupins"/>
    <property type="match status" value="1"/>
</dbReference>
<dbReference type="Proteomes" id="UP000251281">
    <property type="component" value="Unassembled WGS sequence"/>
</dbReference>
<evidence type="ECO:0000313" key="14">
    <source>
        <dbReference type="Proteomes" id="UP000251281"/>
    </source>
</evidence>
<evidence type="ECO:0000313" key="8">
    <source>
        <dbReference type="EMBL" id="RCH48100.1"/>
    </source>
</evidence>
<evidence type="ECO:0000313" key="3">
    <source>
        <dbReference type="EMBL" id="PDX73052.1"/>
    </source>
</evidence>
<dbReference type="EMBL" id="PXUP01000001">
    <property type="protein sequence ID" value="RCH48100.1"/>
    <property type="molecule type" value="Genomic_DNA"/>
</dbReference>
<dbReference type="InterPro" id="IPR013096">
    <property type="entry name" value="Cupin_2"/>
</dbReference>
<evidence type="ECO:0000259" key="1">
    <source>
        <dbReference type="Pfam" id="PF07883"/>
    </source>
</evidence>
<feature type="domain" description="Cupin type-2" evidence="1">
    <location>
        <begin position="42"/>
        <end position="96"/>
    </location>
</feature>
<gene>
    <name evidence="7" type="ORF">C4N21_08875</name>
    <name evidence="6" type="ORF">C4N24_10440</name>
    <name evidence="8" type="ORF">C7J97_00685</name>
    <name evidence="3" type="ORF">CGS55_04645</name>
    <name evidence="4" type="ORF">CGS56_05580</name>
    <name evidence="5" type="ORF">CGS59_06520</name>
    <name evidence="2" type="ORF">ERS852582_02567</name>
</gene>
<dbReference type="EMBL" id="PRLD01000010">
    <property type="protein sequence ID" value="RAW56524.1"/>
    <property type="molecule type" value="Genomic_DNA"/>
</dbReference>